<keyword evidence="2" id="KW-1185">Reference proteome</keyword>
<evidence type="ECO:0000313" key="2">
    <source>
        <dbReference type="Proteomes" id="UP000008372"/>
    </source>
</evidence>
<sequence length="60" mass="6601">MVIDALPLDSLTRLSGLSQHGATPLFAPENEKESLSQENTKYLYLYPPASALIRSSVNRP</sequence>
<proteinExistence type="predicted"/>
<organism evidence="1 2">
    <name type="scientific">Paraglaciecola agarilytica NO2</name>
    <dbReference type="NCBI Taxonomy" id="1125747"/>
    <lineage>
        <taxon>Bacteria</taxon>
        <taxon>Pseudomonadati</taxon>
        <taxon>Pseudomonadota</taxon>
        <taxon>Gammaproteobacteria</taxon>
        <taxon>Alteromonadales</taxon>
        <taxon>Alteromonadaceae</taxon>
        <taxon>Paraglaciecola</taxon>
    </lineage>
</organism>
<accession>A0ABQ0I5I2</accession>
<reference evidence="1 2" key="1">
    <citation type="journal article" date="2014" name="Environ. Microbiol.">
        <title>Comparative genomics of the marine bacterial genus Glaciecola reveals the high degree of genomic diversity and genomic characteristic for cold adaptation.</title>
        <authorList>
            <person name="Qin Q.L."/>
            <person name="Xie B.B."/>
            <person name="Yu Y."/>
            <person name="Shu Y.L."/>
            <person name="Rong J.C."/>
            <person name="Zhang Y.J."/>
            <person name="Zhao D.L."/>
            <person name="Chen X.L."/>
            <person name="Zhang X.Y."/>
            <person name="Chen B."/>
            <person name="Zhou B.C."/>
            <person name="Zhang Y.Z."/>
        </authorList>
    </citation>
    <scope>NUCLEOTIDE SEQUENCE [LARGE SCALE GENOMIC DNA]</scope>
    <source>
        <strain evidence="1 2">NO2</strain>
    </source>
</reference>
<gene>
    <name evidence="1" type="ORF">GAGA_1742</name>
</gene>
<protein>
    <submittedName>
        <fullName evidence="1">Uncharacterized protein</fullName>
    </submittedName>
</protein>
<dbReference type="EMBL" id="BAEK01000029">
    <property type="protein sequence ID" value="GAC04597.1"/>
    <property type="molecule type" value="Genomic_DNA"/>
</dbReference>
<comment type="caution">
    <text evidence="1">The sequence shown here is derived from an EMBL/GenBank/DDBJ whole genome shotgun (WGS) entry which is preliminary data.</text>
</comment>
<evidence type="ECO:0000313" key="1">
    <source>
        <dbReference type="EMBL" id="GAC04597.1"/>
    </source>
</evidence>
<dbReference type="Proteomes" id="UP000008372">
    <property type="component" value="Unassembled WGS sequence"/>
</dbReference>
<name>A0ABQ0I5I2_9ALTE</name>